<dbReference type="Proteomes" id="UP000324222">
    <property type="component" value="Unassembled WGS sequence"/>
</dbReference>
<name>A0A5B7ICZ6_PORTR</name>
<protein>
    <submittedName>
        <fullName evidence="1">Uncharacterized protein</fullName>
    </submittedName>
</protein>
<evidence type="ECO:0000313" key="1">
    <source>
        <dbReference type="EMBL" id="MPC80143.1"/>
    </source>
</evidence>
<sequence>MMVVVVRFVNWESEKRKNEKGMEEG</sequence>
<gene>
    <name evidence="1" type="ORF">E2C01_074712</name>
</gene>
<dbReference type="EMBL" id="VSRR010053148">
    <property type="protein sequence ID" value="MPC80143.1"/>
    <property type="molecule type" value="Genomic_DNA"/>
</dbReference>
<reference evidence="1 2" key="1">
    <citation type="submission" date="2019-05" db="EMBL/GenBank/DDBJ databases">
        <title>Another draft genome of Portunus trituberculatus and its Hox gene families provides insights of decapod evolution.</title>
        <authorList>
            <person name="Jeong J.-H."/>
            <person name="Song I."/>
            <person name="Kim S."/>
            <person name="Choi T."/>
            <person name="Kim D."/>
            <person name="Ryu S."/>
            <person name="Kim W."/>
        </authorList>
    </citation>
    <scope>NUCLEOTIDE SEQUENCE [LARGE SCALE GENOMIC DNA]</scope>
    <source>
        <tissue evidence="1">Muscle</tissue>
    </source>
</reference>
<evidence type="ECO:0000313" key="2">
    <source>
        <dbReference type="Proteomes" id="UP000324222"/>
    </source>
</evidence>
<organism evidence="1 2">
    <name type="scientific">Portunus trituberculatus</name>
    <name type="common">Swimming crab</name>
    <name type="synonym">Neptunus trituberculatus</name>
    <dbReference type="NCBI Taxonomy" id="210409"/>
    <lineage>
        <taxon>Eukaryota</taxon>
        <taxon>Metazoa</taxon>
        <taxon>Ecdysozoa</taxon>
        <taxon>Arthropoda</taxon>
        <taxon>Crustacea</taxon>
        <taxon>Multicrustacea</taxon>
        <taxon>Malacostraca</taxon>
        <taxon>Eumalacostraca</taxon>
        <taxon>Eucarida</taxon>
        <taxon>Decapoda</taxon>
        <taxon>Pleocyemata</taxon>
        <taxon>Brachyura</taxon>
        <taxon>Eubrachyura</taxon>
        <taxon>Portunoidea</taxon>
        <taxon>Portunidae</taxon>
        <taxon>Portuninae</taxon>
        <taxon>Portunus</taxon>
    </lineage>
</organism>
<proteinExistence type="predicted"/>
<keyword evidence="2" id="KW-1185">Reference proteome</keyword>
<accession>A0A5B7ICZ6</accession>
<dbReference type="AlphaFoldDB" id="A0A5B7ICZ6"/>
<comment type="caution">
    <text evidence="1">The sequence shown here is derived from an EMBL/GenBank/DDBJ whole genome shotgun (WGS) entry which is preliminary data.</text>
</comment>